<feature type="domain" description="Mur ligase N-terminal catalytic" evidence="15">
    <location>
        <begin position="16"/>
        <end position="111"/>
    </location>
</feature>
<dbReference type="InterPro" id="IPR004101">
    <property type="entry name" value="Mur_ligase_C"/>
</dbReference>
<evidence type="ECO:0000256" key="14">
    <source>
        <dbReference type="HAMAP-Rule" id="MF_00046"/>
    </source>
</evidence>
<dbReference type="InterPro" id="IPR000713">
    <property type="entry name" value="Mur_ligase_N"/>
</dbReference>
<comment type="catalytic activity">
    <reaction evidence="13 14">
        <text>UDP-N-acetyl-alpha-D-muramate + L-alanine + ATP = UDP-N-acetyl-alpha-D-muramoyl-L-alanine + ADP + phosphate + H(+)</text>
        <dbReference type="Rhea" id="RHEA:23372"/>
        <dbReference type="ChEBI" id="CHEBI:15378"/>
        <dbReference type="ChEBI" id="CHEBI:30616"/>
        <dbReference type="ChEBI" id="CHEBI:43474"/>
        <dbReference type="ChEBI" id="CHEBI:57972"/>
        <dbReference type="ChEBI" id="CHEBI:70757"/>
        <dbReference type="ChEBI" id="CHEBI:83898"/>
        <dbReference type="ChEBI" id="CHEBI:456216"/>
        <dbReference type="EC" id="6.3.2.8"/>
    </reaction>
</comment>
<evidence type="ECO:0000256" key="5">
    <source>
        <dbReference type="ARBA" id="ARBA00022598"/>
    </source>
</evidence>
<keyword evidence="12 14" id="KW-0961">Cell wall biogenesis/degradation</keyword>
<dbReference type="Gene3D" id="3.40.50.720">
    <property type="entry name" value="NAD(P)-binding Rossmann-like Domain"/>
    <property type="match status" value="1"/>
</dbReference>
<keyword evidence="9 14" id="KW-0133">Cell shape</keyword>
<dbReference type="InterPro" id="IPR036565">
    <property type="entry name" value="Mur-like_cat_sf"/>
</dbReference>
<dbReference type="SUPFAM" id="SSF53244">
    <property type="entry name" value="MurD-like peptide ligases, peptide-binding domain"/>
    <property type="match status" value="1"/>
</dbReference>
<dbReference type="Pfam" id="PF08245">
    <property type="entry name" value="Mur_ligase_M"/>
    <property type="match status" value="1"/>
</dbReference>
<keyword evidence="7 14" id="KW-0547">Nucleotide-binding</keyword>
<evidence type="ECO:0000256" key="9">
    <source>
        <dbReference type="ARBA" id="ARBA00022960"/>
    </source>
</evidence>
<evidence type="ECO:0000259" key="15">
    <source>
        <dbReference type="Pfam" id="PF01225"/>
    </source>
</evidence>
<evidence type="ECO:0000313" key="18">
    <source>
        <dbReference type="EMBL" id="MCI5756564.1"/>
    </source>
</evidence>
<feature type="binding site" evidence="14">
    <location>
        <begin position="121"/>
        <end position="127"/>
    </location>
    <ligand>
        <name>ATP</name>
        <dbReference type="ChEBI" id="CHEBI:30616"/>
    </ligand>
</feature>
<evidence type="ECO:0000313" key="19">
    <source>
        <dbReference type="Proteomes" id="UP001139365"/>
    </source>
</evidence>
<keyword evidence="11 14" id="KW-0131">Cell cycle</keyword>
<dbReference type="Pfam" id="PF01225">
    <property type="entry name" value="Mur_ligase"/>
    <property type="match status" value="1"/>
</dbReference>
<dbReference type="InterPro" id="IPR005758">
    <property type="entry name" value="UDP-N-AcMur_Ala_ligase_MurC"/>
</dbReference>
<evidence type="ECO:0000256" key="3">
    <source>
        <dbReference type="ARBA" id="ARBA00012211"/>
    </source>
</evidence>
<keyword evidence="4 14" id="KW-0963">Cytoplasm</keyword>
<dbReference type="Gene3D" id="3.40.1190.10">
    <property type="entry name" value="Mur-like, catalytic domain"/>
    <property type="match status" value="1"/>
</dbReference>
<comment type="function">
    <text evidence="14">Cell wall formation.</text>
</comment>
<evidence type="ECO:0000259" key="17">
    <source>
        <dbReference type="Pfam" id="PF08245"/>
    </source>
</evidence>
<evidence type="ECO:0000256" key="6">
    <source>
        <dbReference type="ARBA" id="ARBA00022618"/>
    </source>
</evidence>
<dbReference type="GO" id="GO:0009252">
    <property type="term" value="P:peptidoglycan biosynthetic process"/>
    <property type="evidence" value="ECO:0007669"/>
    <property type="project" value="UniProtKB-UniRule"/>
</dbReference>
<dbReference type="EMBL" id="JALEMU010000162">
    <property type="protein sequence ID" value="MCI5756564.1"/>
    <property type="molecule type" value="Genomic_DNA"/>
</dbReference>
<keyword evidence="5 14" id="KW-0436">Ligase</keyword>
<dbReference type="EC" id="6.3.2.8" evidence="3 14"/>
<keyword evidence="6 14" id="KW-0132">Cell division</keyword>
<dbReference type="GO" id="GO:0008360">
    <property type="term" value="P:regulation of cell shape"/>
    <property type="evidence" value="ECO:0007669"/>
    <property type="project" value="UniProtKB-KW"/>
</dbReference>
<dbReference type="GO" id="GO:0005524">
    <property type="term" value="F:ATP binding"/>
    <property type="evidence" value="ECO:0007669"/>
    <property type="project" value="UniProtKB-UniRule"/>
</dbReference>
<evidence type="ECO:0000256" key="7">
    <source>
        <dbReference type="ARBA" id="ARBA00022741"/>
    </source>
</evidence>
<dbReference type="InterPro" id="IPR036615">
    <property type="entry name" value="Mur_ligase_C_dom_sf"/>
</dbReference>
<accession>A0AAE3FIP3</accession>
<evidence type="ECO:0000256" key="12">
    <source>
        <dbReference type="ARBA" id="ARBA00023316"/>
    </source>
</evidence>
<comment type="similarity">
    <text evidence="14">Belongs to the MurCDEF family.</text>
</comment>
<comment type="caution">
    <text evidence="18">The sequence shown here is derived from an EMBL/GenBank/DDBJ whole genome shotgun (WGS) entry which is preliminary data.</text>
</comment>
<organism evidence="18 19">
    <name type="scientific">Candidatus Colimorpha enterica</name>
    <dbReference type="NCBI Taxonomy" id="3083063"/>
    <lineage>
        <taxon>Bacteria</taxon>
        <taxon>Pseudomonadati</taxon>
        <taxon>Bacteroidota</taxon>
        <taxon>Bacteroidia</taxon>
        <taxon>Bacteroidales</taxon>
        <taxon>Candidatus Colimorpha</taxon>
    </lineage>
</organism>
<dbReference type="GO" id="GO:0008763">
    <property type="term" value="F:UDP-N-acetylmuramate-L-alanine ligase activity"/>
    <property type="evidence" value="ECO:0007669"/>
    <property type="project" value="UniProtKB-UniRule"/>
</dbReference>
<dbReference type="GO" id="GO:0005737">
    <property type="term" value="C:cytoplasm"/>
    <property type="evidence" value="ECO:0007669"/>
    <property type="project" value="UniProtKB-SubCell"/>
</dbReference>
<dbReference type="Gene3D" id="3.90.190.20">
    <property type="entry name" value="Mur ligase, C-terminal domain"/>
    <property type="match status" value="1"/>
</dbReference>
<name>A0AAE3FIP3_9BACT</name>
<keyword evidence="8 14" id="KW-0067">ATP-binding</keyword>
<dbReference type="PANTHER" id="PTHR43445:SF3">
    <property type="entry name" value="UDP-N-ACETYLMURAMATE--L-ALANINE LIGASE"/>
    <property type="match status" value="1"/>
</dbReference>
<evidence type="ECO:0000256" key="2">
    <source>
        <dbReference type="ARBA" id="ARBA00004752"/>
    </source>
</evidence>
<evidence type="ECO:0000256" key="8">
    <source>
        <dbReference type="ARBA" id="ARBA00022840"/>
    </source>
</evidence>
<dbReference type="Proteomes" id="UP001139365">
    <property type="component" value="Unassembled WGS sequence"/>
</dbReference>
<dbReference type="GO" id="GO:0051301">
    <property type="term" value="P:cell division"/>
    <property type="evidence" value="ECO:0007669"/>
    <property type="project" value="UniProtKB-KW"/>
</dbReference>
<dbReference type="SUPFAM" id="SSF53623">
    <property type="entry name" value="MurD-like peptide ligases, catalytic domain"/>
    <property type="match status" value="1"/>
</dbReference>
<evidence type="ECO:0000256" key="4">
    <source>
        <dbReference type="ARBA" id="ARBA00022490"/>
    </source>
</evidence>
<dbReference type="NCBIfam" id="TIGR01082">
    <property type="entry name" value="murC"/>
    <property type="match status" value="1"/>
</dbReference>
<feature type="domain" description="Mur ligase central" evidence="17">
    <location>
        <begin position="119"/>
        <end position="296"/>
    </location>
</feature>
<dbReference type="SUPFAM" id="SSF51984">
    <property type="entry name" value="MurCD N-terminal domain"/>
    <property type="match status" value="1"/>
</dbReference>
<protein>
    <recommendedName>
        <fullName evidence="3 14">UDP-N-acetylmuramate--L-alanine ligase</fullName>
        <ecNumber evidence="3 14">6.3.2.8</ecNumber>
    </recommendedName>
    <alternativeName>
        <fullName evidence="14">UDP-N-acetylmuramoyl-L-alanine synthetase</fullName>
    </alternativeName>
</protein>
<comment type="subcellular location">
    <subcellularLocation>
        <location evidence="1 14">Cytoplasm</location>
    </subcellularLocation>
</comment>
<sequence>MNAETVSEIMKNAARVHFVGIGGISMSSLAAITKNMGYNVSGSDRTESEITDRLASEGIDVKYFHAAENVNGASLVVYTAAVRKDNPELAEAERAAIPLCSRADYLGWLMSGCRERIGIAGTHGKSTVTSMISEIFMSAGLDPTVVSGAELSDMGGAYRIGGKEYFIFEACEYCDSFLSFSPTTAVITNIEYDHADYFKNMDQLRESFLKYSGYARRTIFCADDPESAELMKKCPGGTVSFGLGQNADYRADNIMYDSFGCAWFDIVRCGTKICCVKLMVPGRHNVLNAVAAAACAFSYGISPEAVKEGLFGFRGAARRFEYLGETETGALVYDDYAHHPSEIKATLSAAKARGRRIVTVFQPHTYSRTAGLWDGFVNAFGDSDVTLFADIYAARETDDCGVSSKMLADAVGGIYLPSFEAIADWLKKNCTGNDLIMILGAGNIINLGAMIVDGTKK</sequence>
<feature type="domain" description="Mur ligase C-terminal" evidence="16">
    <location>
        <begin position="318"/>
        <end position="442"/>
    </location>
</feature>
<dbReference type="PANTHER" id="PTHR43445">
    <property type="entry name" value="UDP-N-ACETYLMURAMATE--L-ALANINE LIGASE-RELATED"/>
    <property type="match status" value="1"/>
</dbReference>
<evidence type="ECO:0000256" key="1">
    <source>
        <dbReference type="ARBA" id="ARBA00004496"/>
    </source>
</evidence>
<dbReference type="AlphaFoldDB" id="A0AAE3FIP3"/>
<dbReference type="InterPro" id="IPR050061">
    <property type="entry name" value="MurCDEF_pg_biosynth"/>
</dbReference>
<proteinExistence type="inferred from homology"/>
<dbReference type="InterPro" id="IPR013221">
    <property type="entry name" value="Mur_ligase_cen"/>
</dbReference>
<dbReference type="GO" id="GO:0071555">
    <property type="term" value="P:cell wall organization"/>
    <property type="evidence" value="ECO:0007669"/>
    <property type="project" value="UniProtKB-KW"/>
</dbReference>
<evidence type="ECO:0000256" key="13">
    <source>
        <dbReference type="ARBA" id="ARBA00047833"/>
    </source>
</evidence>
<evidence type="ECO:0000259" key="16">
    <source>
        <dbReference type="Pfam" id="PF02875"/>
    </source>
</evidence>
<reference evidence="18 19" key="1">
    <citation type="submission" date="2022-03" db="EMBL/GenBank/DDBJ databases">
        <title>Metagenome-assembled genomes from swine fecal metagenomes.</title>
        <authorList>
            <person name="Holman D.B."/>
            <person name="Kommadath A."/>
        </authorList>
    </citation>
    <scope>NUCLEOTIDE SEQUENCE [LARGE SCALE GENOMIC DNA]</scope>
    <source>
        <strain evidence="18">SUG147</strain>
    </source>
</reference>
<dbReference type="Pfam" id="PF02875">
    <property type="entry name" value="Mur_ligase_C"/>
    <property type="match status" value="1"/>
</dbReference>
<evidence type="ECO:0000256" key="11">
    <source>
        <dbReference type="ARBA" id="ARBA00023306"/>
    </source>
</evidence>
<evidence type="ECO:0000256" key="10">
    <source>
        <dbReference type="ARBA" id="ARBA00022984"/>
    </source>
</evidence>
<keyword evidence="10 14" id="KW-0573">Peptidoglycan synthesis</keyword>
<comment type="pathway">
    <text evidence="2 14">Cell wall biogenesis; peptidoglycan biosynthesis.</text>
</comment>
<gene>
    <name evidence="14 18" type="primary">murC</name>
    <name evidence="18" type="ORF">MR241_09770</name>
</gene>
<dbReference type="HAMAP" id="MF_00046">
    <property type="entry name" value="MurC"/>
    <property type="match status" value="1"/>
</dbReference>